<accession>A0A8J8TPR0</accession>
<feature type="transmembrane region" description="Helical" evidence="1">
    <location>
        <begin position="37"/>
        <end position="55"/>
    </location>
</feature>
<proteinExistence type="predicted"/>
<dbReference type="AlphaFoldDB" id="A0A8J8TPR0"/>
<dbReference type="EMBL" id="PHNJ01000008">
    <property type="protein sequence ID" value="TYL37688.1"/>
    <property type="molecule type" value="Genomic_DNA"/>
</dbReference>
<dbReference type="Proteomes" id="UP000766904">
    <property type="component" value="Unassembled WGS sequence"/>
</dbReference>
<name>A0A8J8TPR0_9EURY</name>
<dbReference type="RefSeq" id="WP_148858853.1">
    <property type="nucleotide sequence ID" value="NZ_PHNJ01000008.1"/>
</dbReference>
<dbReference type="InterPro" id="IPR056613">
    <property type="entry name" value="DUF7287"/>
</dbReference>
<evidence type="ECO:0000313" key="3">
    <source>
        <dbReference type="Proteomes" id="UP000766904"/>
    </source>
</evidence>
<sequence length="190" mass="20958">MRRKNRSPDRGRKRTCGQRPRTISVSLSDRGQTTQDFAIGIGVFLLSIAFVFSYIPSLTTPFDSPAGGAETAQADRIADRLVHSLSDSADRNEIDGERFVATYANDDEDENVTALGLRATDDAVFDHVSVRLETLDGNETEHDGTAMAAETTAYDDQSAASSARIVTLDDEFDLDDYDDEPAYRLVVRVW</sequence>
<reference evidence="2" key="1">
    <citation type="submission" date="2017-11" db="EMBL/GenBank/DDBJ databases">
        <authorList>
            <person name="Kajale S.C."/>
            <person name="Sharma A."/>
        </authorList>
    </citation>
    <scope>NUCLEOTIDE SEQUENCE</scope>
    <source>
        <strain evidence="2">LS1_42</strain>
    </source>
</reference>
<dbReference type="OrthoDB" id="125215at2157"/>
<evidence type="ECO:0000313" key="2">
    <source>
        <dbReference type="EMBL" id="TYL37688.1"/>
    </source>
</evidence>
<evidence type="ECO:0000256" key="1">
    <source>
        <dbReference type="SAM" id="Phobius"/>
    </source>
</evidence>
<protein>
    <recommendedName>
        <fullName evidence="4">Pilin/flagellin</fullName>
    </recommendedName>
</protein>
<keyword evidence="1" id="KW-0812">Transmembrane</keyword>
<keyword evidence="1" id="KW-1133">Transmembrane helix</keyword>
<keyword evidence="3" id="KW-1185">Reference proteome</keyword>
<organism evidence="2 3">
    <name type="scientific">Natronococcus pandeyae</name>
    <dbReference type="NCBI Taxonomy" id="2055836"/>
    <lineage>
        <taxon>Archaea</taxon>
        <taxon>Methanobacteriati</taxon>
        <taxon>Methanobacteriota</taxon>
        <taxon>Stenosarchaea group</taxon>
        <taxon>Halobacteria</taxon>
        <taxon>Halobacteriales</taxon>
        <taxon>Natrialbaceae</taxon>
        <taxon>Natronococcus</taxon>
    </lineage>
</organism>
<evidence type="ECO:0008006" key="4">
    <source>
        <dbReference type="Google" id="ProtNLM"/>
    </source>
</evidence>
<dbReference type="Pfam" id="PF23958">
    <property type="entry name" value="DUF7287"/>
    <property type="match status" value="1"/>
</dbReference>
<keyword evidence="1" id="KW-0472">Membrane</keyword>
<gene>
    <name evidence="2" type="ORF">CV102_15230</name>
</gene>
<comment type="caution">
    <text evidence="2">The sequence shown here is derived from an EMBL/GenBank/DDBJ whole genome shotgun (WGS) entry which is preliminary data.</text>
</comment>